<protein>
    <recommendedName>
        <fullName evidence="1">peptidylprolyl isomerase</fullName>
        <ecNumber evidence="1">5.2.1.8</ecNumber>
    </recommendedName>
</protein>
<dbReference type="SUPFAM" id="SSF54534">
    <property type="entry name" value="FKBP-like"/>
    <property type="match status" value="1"/>
</dbReference>
<evidence type="ECO:0000256" key="1">
    <source>
        <dbReference type="PROSITE-ProRule" id="PRU00277"/>
    </source>
</evidence>
<dbReference type="GO" id="GO:0009507">
    <property type="term" value="C:chloroplast"/>
    <property type="evidence" value="ECO:0007669"/>
    <property type="project" value="TreeGrafter"/>
</dbReference>
<keyword evidence="1" id="KW-0413">Isomerase</keyword>
<feature type="region of interest" description="Disordered" evidence="2">
    <location>
        <begin position="43"/>
        <end position="74"/>
    </location>
</feature>
<dbReference type="InterPro" id="IPR053111">
    <property type="entry name" value="Chloro_FKBP-type_PPIase"/>
</dbReference>
<dbReference type="PROSITE" id="PS50059">
    <property type="entry name" value="FKBP_PPIASE"/>
    <property type="match status" value="1"/>
</dbReference>
<dbReference type="AlphaFoldDB" id="A0A7S3V9A1"/>
<organism evidence="5">
    <name type="scientific">Chaetoceros debilis</name>
    <dbReference type="NCBI Taxonomy" id="122233"/>
    <lineage>
        <taxon>Eukaryota</taxon>
        <taxon>Sar</taxon>
        <taxon>Stramenopiles</taxon>
        <taxon>Ochrophyta</taxon>
        <taxon>Bacillariophyta</taxon>
        <taxon>Coscinodiscophyceae</taxon>
        <taxon>Chaetocerotophycidae</taxon>
        <taxon>Chaetocerotales</taxon>
        <taxon>Chaetocerotaceae</taxon>
        <taxon>Chaetoceros</taxon>
    </lineage>
</organism>
<feature type="signal peptide" evidence="3">
    <location>
        <begin position="1"/>
        <end position="22"/>
    </location>
</feature>
<dbReference type="Gene3D" id="3.10.50.40">
    <property type="match status" value="1"/>
</dbReference>
<keyword evidence="1" id="KW-0697">Rotamase</keyword>
<keyword evidence="3" id="KW-0732">Signal</keyword>
<dbReference type="InterPro" id="IPR046357">
    <property type="entry name" value="PPIase_dom_sf"/>
</dbReference>
<evidence type="ECO:0000256" key="3">
    <source>
        <dbReference type="SAM" id="SignalP"/>
    </source>
</evidence>
<dbReference type="PANTHER" id="PTHR47598:SF1">
    <property type="entry name" value="PEPTIDYL-PROLYL CIS-TRANS ISOMERASE FKBP17-2, CHLOROPLASTIC"/>
    <property type="match status" value="1"/>
</dbReference>
<accession>A0A7S3V9A1</accession>
<gene>
    <name evidence="5" type="ORF">CDEB00056_LOCUS10198</name>
</gene>
<feature type="chain" id="PRO_5030690405" description="peptidylprolyl isomerase" evidence="3">
    <location>
        <begin position="23"/>
        <end position="261"/>
    </location>
</feature>
<dbReference type="Pfam" id="PF00254">
    <property type="entry name" value="FKBP_C"/>
    <property type="match status" value="1"/>
</dbReference>
<sequence>MMYSTSSLAILALAASASTISAFVPLPYNQYALHTRKLTSPCPSNGALAMTEGDEKGENKNVDTANKSADTKETDGRYDVSKLVGGSEEDGGFNQFDPVLSGTQFLSRRFGIFGGLAIFAALAAVEGREIIKGFSDVTPLQGDGETITTASGLQYRDVLVGKAGSAPLPGYIIGLRAVVKIGDQIIYETAAGEKPVAFKYGQRPFQNVICEGVEEGIKGMKVGGKRVLDVPANLAPPGVELPPGVPITYEIELSEVLSGYF</sequence>
<reference evidence="5" key="1">
    <citation type="submission" date="2021-01" db="EMBL/GenBank/DDBJ databases">
        <authorList>
            <person name="Corre E."/>
            <person name="Pelletier E."/>
            <person name="Niang G."/>
            <person name="Scheremetjew M."/>
            <person name="Finn R."/>
            <person name="Kale V."/>
            <person name="Holt S."/>
            <person name="Cochrane G."/>
            <person name="Meng A."/>
            <person name="Brown T."/>
            <person name="Cohen L."/>
        </authorList>
    </citation>
    <scope>NUCLEOTIDE SEQUENCE</scope>
    <source>
        <strain evidence="5">MM31A-1</strain>
    </source>
</reference>
<dbReference type="InterPro" id="IPR001179">
    <property type="entry name" value="PPIase_FKBP_dom"/>
</dbReference>
<dbReference type="PANTHER" id="PTHR47598">
    <property type="entry name" value="PEPTIDYL-PROLYL CIS-TRANS ISOMERASE FKBP17-2, CHLOROPLASTIC"/>
    <property type="match status" value="1"/>
</dbReference>
<proteinExistence type="predicted"/>
<comment type="catalytic activity">
    <reaction evidence="1">
        <text>[protein]-peptidylproline (omega=180) = [protein]-peptidylproline (omega=0)</text>
        <dbReference type="Rhea" id="RHEA:16237"/>
        <dbReference type="Rhea" id="RHEA-COMP:10747"/>
        <dbReference type="Rhea" id="RHEA-COMP:10748"/>
        <dbReference type="ChEBI" id="CHEBI:83833"/>
        <dbReference type="ChEBI" id="CHEBI:83834"/>
        <dbReference type="EC" id="5.2.1.8"/>
    </reaction>
</comment>
<dbReference type="EC" id="5.2.1.8" evidence="1"/>
<feature type="domain" description="PPIase FKBP-type" evidence="4">
    <location>
        <begin position="170"/>
        <end position="257"/>
    </location>
</feature>
<dbReference type="GO" id="GO:0003755">
    <property type="term" value="F:peptidyl-prolyl cis-trans isomerase activity"/>
    <property type="evidence" value="ECO:0007669"/>
    <property type="project" value="UniProtKB-KW"/>
</dbReference>
<evidence type="ECO:0000256" key="2">
    <source>
        <dbReference type="SAM" id="MobiDB-lite"/>
    </source>
</evidence>
<name>A0A7S3V9A1_9STRA</name>
<dbReference type="EMBL" id="HBIO01013097">
    <property type="protein sequence ID" value="CAE0465357.1"/>
    <property type="molecule type" value="Transcribed_RNA"/>
</dbReference>
<evidence type="ECO:0000313" key="5">
    <source>
        <dbReference type="EMBL" id="CAE0465357.1"/>
    </source>
</evidence>
<evidence type="ECO:0000259" key="4">
    <source>
        <dbReference type="PROSITE" id="PS50059"/>
    </source>
</evidence>